<dbReference type="Proteomes" id="UP001479520">
    <property type="component" value="Chromosome"/>
</dbReference>
<dbReference type="RefSeq" id="WP_341743076.1">
    <property type="nucleotide sequence ID" value="NZ_CP151406.1"/>
</dbReference>
<proteinExistence type="predicted"/>
<reference evidence="2 3" key="1">
    <citation type="submission" date="2024-04" db="EMBL/GenBank/DDBJ databases">
        <title>Dissimilatory iodate-reducing microorganisms contribute to the enrichment of iodine in groundwater.</title>
        <authorList>
            <person name="Jiang Z."/>
        </authorList>
    </citation>
    <scope>NUCLEOTIDE SEQUENCE [LARGE SCALE GENOMIC DNA]</scope>
    <source>
        <strain evidence="2 3">NCP973</strain>
    </source>
</reference>
<evidence type="ECO:0000313" key="3">
    <source>
        <dbReference type="Proteomes" id="UP001479520"/>
    </source>
</evidence>
<evidence type="ECO:0000256" key="1">
    <source>
        <dbReference type="SAM" id="MobiDB-lite"/>
    </source>
</evidence>
<protein>
    <submittedName>
        <fullName evidence="2">Uncharacterized protein</fullName>
    </submittedName>
</protein>
<sequence length="49" mass="5390">MQHMLLAKGVGAGYYEHQSTPDNGINDGIQRRTDQRSPASQGLQRPGDH</sequence>
<gene>
    <name evidence="2" type="ORF">AADV58_10100</name>
</gene>
<accession>A0ABZ2XCE2</accession>
<keyword evidence="3" id="KW-1185">Reference proteome</keyword>
<evidence type="ECO:0000313" key="2">
    <source>
        <dbReference type="EMBL" id="WZJ20305.1"/>
    </source>
</evidence>
<organism evidence="2 3">
    <name type="scientific">Azonexus hydrophilus</name>
    <dbReference type="NCBI Taxonomy" id="418702"/>
    <lineage>
        <taxon>Bacteria</taxon>
        <taxon>Pseudomonadati</taxon>
        <taxon>Pseudomonadota</taxon>
        <taxon>Betaproteobacteria</taxon>
        <taxon>Rhodocyclales</taxon>
        <taxon>Azonexaceae</taxon>
        <taxon>Azonexus</taxon>
    </lineage>
</organism>
<name>A0ABZ2XCE2_9RHOO</name>
<dbReference type="EMBL" id="CP151406">
    <property type="protein sequence ID" value="WZJ20305.1"/>
    <property type="molecule type" value="Genomic_DNA"/>
</dbReference>
<feature type="region of interest" description="Disordered" evidence="1">
    <location>
        <begin position="14"/>
        <end position="49"/>
    </location>
</feature>